<dbReference type="InterPro" id="IPR044492">
    <property type="entry name" value="P_typ_ATPase_HD_dom"/>
</dbReference>
<evidence type="ECO:0000256" key="1">
    <source>
        <dbReference type="ARBA" id="ARBA00004651"/>
    </source>
</evidence>
<accession>A0ABP8JS13</accession>
<feature type="transmembrane region" description="Helical" evidence="10">
    <location>
        <begin position="854"/>
        <end position="872"/>
    </location>
</feature>
<feature type="transmembrane region" description="Helical" evidence="10">
    <location>
        <begin position="817"/>
        <end position="833"/>
    </location>
</feature>
<dbReference type="CDD" id="cd02080">
    <property type="entry name" value="P-type_ATPase_cation"/>
    <property type="match status" value="1"/>
</dbReference>
<evidence type="ECO:0000256" key="3">
    <source>
        <dbReference type="ARBA" id="ARBA00022692"/>
    </source>
</evidence>
<feature type="transmembrane region" description="Helical" evidence="10">
    <location>
        <begin position="783"/>
        <end position="805"/>
    </location>
</feature>
<proteinExistence type="inferred from homology"/>
<dbReference type="InterPro" id="IPR006068">
    <property type="entry name" value="ATPase_P-typ_cation-transptr_C"/>
</dbReference>
<feature type="transmembrane region" description="Helical" evidence="10">
    <location>
        <begin position="70"/>
        <end position="103"/>
    </location>
</feature>
<dbReference type="Pfam" id="PF13246">
    <property type="entry name" value="Cation_ATPase"/>
    <property type="match status" value="1"/>
</dbReference>
<feature type="transmembrane region" description="Helical" evidence="10">
    <location>
        <begin position="884"/>
        <end position="903"/>
    </location>
</feature>
<keyword evidence="3 10" id="KW-0812">Transmembrane</keyword>
<dbReference type="PRINTS" id="PR00119">
    <property type="entry name" value="CATATPASE"/>
</dbReference>
<dbReference type="InterPro" id="IPR001757">
    <property type="entry name" value="P_typ_ATPase"/>
</dbReference>
<dbReference type="SFLD" id="SFLDF00027">
    <property type="entry name" value="p-type_atpase"/>
    <property type="match status" value="1"/>
</dbReference>
<dbReference type="InterPro" id="IPR023298">
    <property type="entry name" value="ATPase_P-typ_TM_dom_sf"/>
</dbReference>
<evidence type="ECO:0000256" key="5">
    <source>
        <dbReference type="ARBA" id="ARBA00022840"/>
    </source>
</evidence>
<dbReference type="InterPro" id="IPR008250">
    <property type="entry name" value="ATPase_P-typ_transduc_dom_A_sf"/>
</dbReference>
<dbReference type="SFLD" id="SFLDG00002">
    <property type="entry name" value="C1.7:_P-type_atpase_like"/>
    <property type="match status" value="1"/>
</dbReference>
<evidence type="ECO:0000256" key="4">
    <source>
        <dbReference type="ARBA" id="ARBA00022741"/>
    </source>
</evidence>
<dbReference type="SFLD" id="SFLDS00003">
    <property type="entry name" value="Haloacid_Dehalogenase"/>
    <property type="match status" value="1"/>
</dbReference>
<comment type="catalytic activity">
    <reaction evidence="9">
        <text>ATP + H2O = ADP + phosphate + H(+)</text>
        <dbReference type="Rhea" id="RHEA:13065"/>
        <dbReference type="ChEBI" id="CHEBI:15377"/>
        <dbReference type="ChEBI" id="CHEBI:15378"/>
        <dbReference type="ChEBI" id="CHEBI:30616"/>
        <dbReference type="ChEBI" id="CHEBI:43474"/>
        <dbReference type="ChEBI" id="CHEBI:456216"/>
    </reaction>
</comment>
<dbReference type="PANTHER" id="PTHR43294:SF20">
    <property type="entry name" value="P-TYPE ATPASE"/>
    <property type="match status" value="1"/>
</dbReference>
<dbReference type="PRINTS" id="PR00120">
    <property type="entry name" value="HATPASE"/>
</dbReference>
<protein>
    <submittedName>
        <fullName evidence="12">Cation-transporting P-type ATPase</fullName>
    </submittedName>
</protein>
<dbReference type="SUPFAM" id="SSF81665">
    <property type="entry name" value="Calcium ATPase, transmembrane domain M"/>
    <property type="match status" value="1"/>
</dbReference>
<dbReference type="InterPro" id="IPR018303">
    <property type="entry name" value="ATPase_P-typ_P_site"/>
</dbReference>
<dbReference type="InterPro" id="IPR023214">
    <property type="entry name" value="HAD_sf"/>
</dbReference>
<dbReference type="SUPFAM" id="SSF81653">
    <property type="entry name" value="Calcium ATPase, transduction domain A"/>
    <property type="match status" value="1"/>
</dbReference>
<dbReference type="SMART" id="SM00831">
    <property type="entry name" value="Cation_ATPase_N"/>
    <property type="match status" value="1"/>
</dbReference>
<comment type="subcellular location">
    <subcellularLocation>
        <location evidence="1">Cell membrane</location>
        <topology evidence="1">Multi-pass membrane protein</topology>
    </subcellularLocation>
</comment>
<feature type="transmembrane region" description="Helical" evidence="10">
    <location>
        <begin position="253"/>
        <end position="273"/>
    </location>
</feature>
<dbReference type="Gene3D" id="1.20.1110.10">
    <property type="entry name" value="Calcium-transporting ATPase, transmembrane domain"/>
    <property type="match status" value="1"/>
</dbReference>
<dbReference type="Gene3D" id="2.70.150.10">
    <property type="entry name" value="Calcium-transporting ATPase, cytoplasmic transduction domain A"/>
    <property type="match status" value="1"/>
</dbReference>
<dbReference type="InterPro" id="IPR036412">
    <property type="entry name" value="HAD-like_sf"/>
</dbReference>
<dbReference type="EMBL" id="BAABGL010000034">
    <property type="protein sequence ID" value="GAA4394916.1"/>
    <property type="molecule type" value="Genomic_DNA"/>
</dbReference>
<evidence type="ECO:0000256" key="2">
    <source>
        <dbReference type="ARBA" id="ARBA00005675"/>
    </source>
</evidence>
<dbReference type="PROSITE" id="PS00154">
    <property type="entry name" value="ATPASE_E1_E2"/>
    <property type="match status" value="1"/>
</dbReference>
<dbReference type="NCBIfam" id="TIGR01494">
    <property type="entry name" value="ATPase_P-type"/>
    <property type="match status" value="3"/>
</dbReference>
<feature type="transmembrane region" description="Helical" evidence="10">
    <location>
        <begin position="743"/>
        <end position="762"/>
    </location>
</feature>
<dbReference type="SUPFAM" id="SSF81660">
    <property type="entry name" value="Metal cation-transporting ATPase, ATP-binding domain N"/>
    <property type="match status" value="1"/>
</dbReference>
<sequence>MTASPQLFSADRPPHALPEQDVLSALDTDDSGLDSTRAAEILAATGPNALPPSEQETTLQRLLRQFHDPMIYVLLAAAVFTGILGEVIDTIVILAVVLINALVGFFQEGKAADALESIRSMLSLDSEVLRDGDWTEVDAEELVPGDIVRLRAGDKVPADLRLLRSVNLRIEESALTGESVPAEKAVDPVAADAVLGDRSSMAYSGTVVAAGSGTGVVTATATGTEIGRITTMLSEVESMDTPLTRSMTRFSSLLAIVAVVLAVGMVLLSWLLYDHPWPRLLMSAIGFAVAAIPEGLPAVLAITLALGVQAMASRNAITRRMNSVETLGSVTTICSDKTGTLTRNEMTVREVVTTAGRFEVTGIGYAPDGEIRAADPATAGAPGAGTEDAAAGGTIELAAHPGLAAIAEVAALANDSRVVERDGEWVLNGEPTDGGIRTFALKSGAHPQAERLAEVPFDSEYKYMATLDAGADGTRLVHLKGAPDRLLDRCDRQGDGPDAGTPLDRAHWEAEIDRLGASGLRVLAAAERRADPGTDELTTDDVDAGGFVLLGLFGIIDPPREEAIEAIRTVQRAGVRVRMITGDHAGTATAIAREMGIGDRAITGAELEASTDEELREIVREHDVYARTSPEHKLRLVQALQADGEVVSMTGDGVNDAPSLKRADVGVAMGIKGTEATKEAADIVLTDDNFASIAAAVEMGRTIYDNLRKAIIFMLPTNGAQGLVILVAMVAGMTLPITPLQVLWVNLITAVTLSLALSFEPSEPGIMERPPRDPRASLLDSEAVVRIAYVSLLLGGATIGAFLLAQSGGLDLETSRTIAVHTLVVGQIFYLFASRFTTASSMRRELFTTNGISWLCVALMIGLQLAFGYLPFMQVAFATTAVPLSGWLLPVIVGVVVFLTVEVDKALRRRARKATVGVSTA</sequence>
<evidence type="ECO:0000256" key="7">
    <source>
        <dbReference type="ARBA" id="ARBA00022989"/>
    </source>
</evidence>
<keyword evidence="5" id="KW-0067">ATP-binding</keyword>
<keyword evidence="7 10" id="KW-1133">Transmembrane helix</keyword>
<evidence type="ECO:0000259" key="11">
    <source>
        <dbReference type="SMART" id="SM00831"/>
    </source>
</evidence>
<dbReference type="Gene3D" id="3.40.1110.10">
    <property type="entry name" value="Calcium-transporting ATPase, cytoplasmic domain N"/>
    <property type="match status" value="1"/>
</dbReference>
<feature type="domain" description="Cation-transporting P-type ATPase N-terminal" evidence="11">
    <location>
        <begin position="13"/>
        <end position="86"/>
    </location>
</feature>
<dbReference type="InterPro" id="IPR059000">
    <property type="entry name" value="ATPase_P-type_domA"/>
</dbReference>
<dbReference type="InterPro" id="IPR050510">
    <property type="entry name" value="Cation_transp_ATPase_P-type"/>
</dbReference>
<name>A0ABP8JS13_9MICO</name>
<keyword evidence="4" id="KW-0547">Nucleotide-binding</keyword>
<dbReference type="Pfam" id="PF00690">
    <property type="entry name" value="Cation_ATPase_N"/>
    <property type="match status" value="1"/>
</dbReference>
<evidence type="ECO:0000313" key="12">
    <source>
        <dbReference type="EMBL" id="GAA4394916.1"/>
    </source>
</evidence>
<dbReference type="SUPFAM" id="SSF56784">
    <property type="entry name" value="HAD-like"/>
    <property type="match status" value="1"/>
</dbReference>
<comment type="similarity">
    <text evidence="2">Belongs to the cation transport ATPase (P-type) (TC 3.A.3) family. Type IIA subfamily.</text>
</comment>
<gene>
    <name evidence="12" type="ORF">GCM10023167_24850</name>
</gene>
<evidence type="ECO:0000256" key="10">
    <source>
        <dbReference type="SAM" id="Phobius"/>
    </source>
</evidence>
<dbReference type="Pfam" id="PF00689">
    <property type="entry name" value="Cation_ATPase_C"/>
    <property type="match status" value="1"/>
</dbReference>
<dbReference type="PANTHER" id="PTHR43294">
    <property type="entry name" value="SODIUM/POTASSIUM-TRANSPORTING ATPASE SUBUNIT ALPHA"/>
    <property type="match status" value="1"/>
</dbReference>
<dbReference type="Pfam" id="PF08282">
    <property type="entry name" value="Hydrolase_3"/>
    <property type="match status" value="1"/>
</dbReference>
<feature type="transmembrane region" description="Helical" evidence="10">
    <location>
        <begin position="710"/>
        <end position="731"/>
    </location>
</feature>
<organism evidence="12 13">
    <name type="scientific">Brevibacterium pityocampae</name>
    <dbReference type="NCBI Taxonomy" id="506594"/>
    <lineage>
        <taxon>Bacteria</taxon>
        <taxon>Bacillati</taxon>
        <taxon>Actinomycetota</taxon>
        <taxon>Actinomycetes</taxon>
        <taxon>Micrococcales</taxon>
        <taxon>Brevibacteriaceae</taxon>
        <taxon>Brevibacterium</taxon>
    </lineage>
</organism>
<evidence type="ECO:0000256" key="9">
    <source>
        <dbReference type="ARBA" id="ARBA00049360"/>
    </source>
</evidence>
<keyword evidence="13" id="KW-1185">Reference proteome</keyword>
<reference evidence="13" key="1">
    <citation type="journal article" date="2019" name="Int. J. Syst. Evol. Microbiol.">
        <title>The Global Catalogue of Microorganisms (GCM) 10K type strain sequencing project: providing services to taxonomists for standard genome sequencing and annotation.</title>
        <authorList>
            <consortium name="The Broad Institute Genomics Platform"/>
            <consortium name="The Broad Institute Genome Sequencing Center for Infectious Disease"/>
            <person name="Wu L."/>
            <person name="Ma J."/>
        </authorList>
    </citation>
    <scope>NUCLEOTIDE SEQUENCE [LARGE SCALE GENOMIC DNA]</scope>
    <source>
        <strain evidence="13">JCM 17808</strain>
    </source>
</reference>
<dbReference type="Proteomes" id="UP001500642">
    <property type="component" value="Unassembled WGS sequence"/>
</dbReference>
<dbReference type="RefSeq" id="WP_345032536.1">
    <property type="nucleotide sequence ID" value="NZ_BAABGL010000034.1"/>
</dbReference>
<feature type="transmembrane region" description="Helical" evidence="10">
    <location>
        <begin position="285"/>
        <end position="312"/>
    </location>
</feature>
<keyword evidence="6" id="KW-1278">Translocase</keyword>
<keyword evidence="8 10" id="KW-0472">Membrane</keyword>
<evidence type="ECO:0000313" key="13">
    <source>
        <dbReference type="Proteomes" id="UP001500642"/>
    </source>
</evidence>
<comment type="caution">
    <text evidence="12">The sequence shown here is derived from an EMBL/GenBank/DDBJ whole genome shotgun (WGS) entry which is preliminary data.</text>
</comment>
<evidence type="ECO:0000256" key="8">
    <source>
        <dbReference type="ARBA" id="ARBA00023136"/>
    </source>
</evidence>
<evidence type="ECO:0000256" key="6">
    <source>
        <dbReference type="ARBA" id="ARBA00022967"/>
    </source>
</evidence>
<dbReference type="InterPro" id="IPR004014">
    <property type="entry name" value="ATPase_P-typ_cation-transptr_N"/>
</dbReference>
<dbReference type="Gene3D" id="3.40.50.1000">
    <property type="entry name" value="HAD superfamily/HAD-like"/>
    <property type="match status" value="1"/>
</dbReference>
<dbReference type="InterPro" id="IPR023299">
    <property type="entry name" value="ATPase_P-typ_cyto_dom_N"/>
</dbReference>
<dbReference type="Pfam" id="PF00122">
    <property type="entry name" value="E1-E2_ATPase"/>
    <property type="match status" value="1"/>
</dbReference>